<dbReference type="Proteomes" id="UP001595616">
    <property type="component" value="Unassembled WGS sequence"/>
</dbReference>
<accession>A0ABV7YZN2</accession>
<evidence type="ECO:0000313" key="1">
    <source>
        <dbReference type="EMBL" id="MFC3811461.1"/>
    </source>
</evidence>
<name>A0ABV7YZN2_9BACT</name>
<gene>
    <name evidence="1" type="ORF">ACFOOI_12420</name>
</gene>
<dbReference type="RefSeq" id="WP_379838300.1">
    <property type="nucleotide sequence ID" value="NZ_JBHRYQ010000001.1"/>
</dbReference>
<keyword evidence="2" id="KW-1185">Reference proteome</keyword>
<reference evidence="2" key="1">
    <citation type="journal article" date="2019" name="Int. J. Syst. Evol. Microbiol.">
        <title>The Global Catalogue of Microorganisms (GCM) 10K type strain sequencing project: providing services to taxonomists for standard genome sequencing and annotation.</title>
        <authorList>
            <consortium name="The Broad Institute Genomics Platform"/>
            <consortium name="The Broad Institute Genome Sequencing Center for Infectious Disease"/>
            <person name="Wu L."/>
            <person name="Ma J."/>
        </authorList>
    </citation>
    <scope>NUCLEOTIDE SEQUENCE [LARGE SCALE GENOMIC DNA]</scope>
    <source>
        <strain evidence="2">CECT 7956</strain>
    </source>
</reference>
<proteinExistence type="predicted"/>
<protein>
    <recommendedName>
        <fullName evidence="3">Outer membrane protein beta-barrel domain-containing protein</fullName>
    </recommendedName>
</protein>
<dbReference type="EMBL" id="JBHRYQ010000001">
    <property type="protein sequence ID" value="MFC3811461.1"/>
    <property type="molecule type" value="Genomic_DNA"/>
</dbReference>
<organism evidence="1 2">
    <name type="scientific">Lacihabitans lacunae</name>
    <dbReference type="NCBI Taxonomy" id="1028214"/>
    <lineage>
        <taxon>Bacteria</taxon>
        <taxon>Pseudomonadati</taxon>
        <taxon>Bacteroidota</taxon>
        <taxon>Cytophagia</taxon>
        <taxon>Cytophagales</taxon>
        <taxon>Leadbetterellaceae</taxon>
        <taxon>Lacihabitans</taxon>
    </lineage>
</organism>
<evidence type="ECO:0000313" key="2">
    <source>
        <dbReference type="Proteomes" id="UP001595616"/>
    </source>
</evidence>
<comment type="caution">
    <text evidence="1">The sequence shown here is derived from an EMBL/GenBank/DDBJ whole genome shotgun (WGS) entry which is preliminary data.</text>
</comment>
<evidence type="ECO:0008006" key="3">
    <source>
        <dbReference type="Google" id="ProtNLM"/>
    </source>
</evidence>
<sequence length="208" mass="23103">MLKYIFLLLISTSIYAQIIPQVEPIENEEPTKDEPVMFEEPKPLWKQKMHYGGNLWLGFWGSFYIDASPMVGYDISEKGTVAGVGASIIYSGTFNQGGYLATGGRIFIRQAVWKSIFLHGEYELMNAPSSSFYTYDFTAQNNPNQTVPRKWGGSPLIGAGFYQGGGGQQKGSFISVMYNLGYPTFGYISPQGLGGNNSPIVLRFGYFF</sequence>